<dbReference type="PANTHER" id="PTHR41795">
    <property type="entry name" value="EXOPOLYSACCHARIDE SYNTHESIS PROTEIN"/>
    <property type="match status" value="1"/>
</dbReference>
<protein>
    <submittedName>
        <fullName evidence="2">Uncharacterized conserved protein</fullName>
    </submittedName>
</protein>
<dbReference type="AlphaFoldDB" id="A0A1H2E178"/>
<keyword evidence="1" id="KW-0812">Transmembrane</keyword>
<keyword evidence="1" id="KW-0472">Membrane</keyword>
<organism evidence="2 3">
    <name type="scientific">Halopseudomonas salegens</name>
    <dbReference type="NCBI Taxonomy" id="1434072"/>
    <lineage>
        <taxon>Bacteria</taxon>
        <taxon>Pseudomonadati</taxon>
        <taxon>Pseudomonadota</taxon>
        <taxon>Gammaproteobacteria</taxon>
        <taxon>Pseudomonadales</taxon>
        <taxon>Pseudomonadaceae</taxon>
        <taxon>Halopseudomonas</taxon>
    </lineage>
</organism>
<keyword evidence="1" id="KW-1133">Transmembrane helix</keyword>
<sequence>MKQPLQNLEQLLDHIGELARDNDRVSIAMVVESIGSRSFGPMLMLIGMILFSPLSGVPGMSIFMATVVLLVAVQMLIGRKHFWLPQYILTRSVNNAKLQKALDWLSKPARVIDRVLKPRLTFLVRRTGSYGVAALCVVVGLVMPFMELVPFSSSAAGLSFLALGLALVVRDGLLVLFALAVLGTALALVGTNLLG</sequence>
<dbReference type="PANTHER" id="PTHR41795:SF1">
    <property type="entry name" value="EXOPOLYSACCHARIDE SYNTHESIS PROTEIN"/>
    <property type="match status" value="1"/>
</dbReference>
<feature type="transmembrane region" description="Helical" evidence="1">
    <location>
        <begin position="174"/>
        <end position="194"/>
    </location>
</feature>
<feature type="transmembrane region" description="Helical" evidence="1">
    <location>
        <begin position="127"/>
        <end position="145"/>
    </location>
</feature>
<dbReference type="Pfam" id="PF06055">
    <property type="entry name" value="ExoD"/>
    <property type="match status" value="1"/>
</dbReference>
<dbReference type="InterPro" id="IPR010331">
    <property type="entry name" value="ExoD"/>
</dbReference>
<reference evidence="3" key="1">
    <citation type="submission" date="2016-10" db="EMBL/GenBank/DDBJ databases">
        <authorList>
            <person name="Varghese N."/>
            <person name="Submissions S."/>
        </authorList>
    </citation>
    <scope>NUCLEOTIDE SEQUENCE [LARGE SCALE GENOMIC DNA]</scope>
    <source>
        <strain evidence="3">CECT 8338</strain>
    </source>
</reference>
<dbReference type="EMBL" id="LT629787">
    <property type="protein sequence ID" value="SDT88814.1"/>
    <property type="molecule type" value="Genomic_DNA"/>
</dbReference>
<dbReference type="STRING" id="1434072.SAMN05216210_0206"/>
<evidence type="ECO:0000313" key="2">
    <source>
        <dbReference type="EMBL" id="SDT88814.1"/>
    </source>
</evidence>
<feature type="transmembrane region" description="Helical" evidence="1">
    <location>
        <begin position="60"/>
        <end position="77"/>
    </location>
</feature>
<keyword evidence="3" id="KW-1185">Reference proteome</keyword>
<proteinExistence type="predicted"/>
<dbReference type="OrthoDB" id="8635607at2"/>
<dbReference type="Proteomes" id="UP000243924">
    <property type="component" value="Chromosome I"/>
</dbReference>
<dbReference type="RefSeq" id="WP_092383281.1">
    <property type="nucleotide sequence ID" value="NZ_LT629787.1"/>
</dbReference>
<gene>
    <name evidence="2" type="ORF">SAMN05216210_0206</name>
</gene>
<name>A0A1H2E178_9GAMM</name>
<accession>A0A1H2E178</accession>
<evidence type="ECO:0000256" key="1">
    <source>
        <dbReference type="SAM" id="Phobius"/>
    </source>
</evidence>
<evidence type="ECO:0000313" key="3">
    <source>
        <dbReference type="Proteomes" id="UP000243924"/>
    </source>
</evidence>
<dbReference type="PIRSF" id="PIRSF033239">
    <property type="entry name" value="ExoD"/>
    <property type="match status" value="1"/>
</dbReference>